<name>A0ABW0FHA2_9MICO</name>
<evidence type="ECO:0000313" key="1">
    <source>
        <dbReference type="EMBL" id="MFC5298358.1"/>
    </source>
</evidence>
<dbReference type="EMBL" id="JBHSLN010000028">
    <property type="protein sequence ID" value="MFC5298358.1"/>
    <property type="molecule type" value="Genomic_DNA"/>
</dbReference>
<gene>
    <name evidence="1" type="ORF">ACFPK8_12620</name>
</gene>
<dbReference type="InterPro" id="IPR009057">
    <property type="entry name" value="Homeodomain-like_sf"/>
</dbReference>
<sequence>MTHRNSPLTPAGRLRLVQRVEDDGRPIAHVAAEAGIARSTLTKWVHRYRDDGIEALQDRTSAPARRPSRLPIDVLELIDAWRRDRKWSARRIALELASRGHHYCVRTIGRWLQRLGISRRHDLDPTGENNRHSGKIIARFPGHMLHLDVKKVGQIPAGGGWRLHGRGSTRTRHQRVGYTYLHSAIDGY</sequence>
<comment type="caution">
    <text evidence="1">The sequence shown here is derived from an EMBL/GenBank/DDBJ whole genome shotgun (WGS) entry which is preliminary data.</text>
</comment>
<dbReference type="Proteomes" id="UP001595937">
    <property type="component" value="Unassembled WGS sequence"/>
</dbReference>
<organism evidence="1 2">
    <name type="scientific">Brachybacterium tyrofermentans</name>
    <dbReference type="NCBI Taxonomy" id="47848"/>
    <lineage>
        <taxon>Bacteria</taxon>
        <taxon>Bacillati</taxon>
        <taxon>Actinomycetota</taxon>
        <taxon>Actinomycetes</taxon>
        <taxon>Micrococcales</taxon>
        <taxon>Dermabacteraceae</taxon>
        <taxon>Brachybacterium</taxon>
    </lineage>
</organism>
<protein>
    <submittedName>
        <fullName evidence="1">Helix-turn-helix domain-containing protein</fullName>
    </submittedName>
</protein>
<dbReference type="SUPFAM" id="SSF46689">
    <property type="entry name" value="Homeodomain-like"/>
    <property type="match status" value="1"/>
</dbReference>
<dbReference type="Pfam" id="PF13565">
    <property type="entry name" value="HTH_32"/>
    <property type="match status" value="1"/>
</dbReference>
<proteinExistence type="predicted"/>
<feature type="non-terminal residue" evidence="1">
    <location>
        <position position="188"/>
    </location>
</feature>
<dbReference type="Gene3D" id="1.10.10.60">
    <property type="entry name" value="Homeodomain-like"/>
    <property type="match status" value="1"/>
</dbReference>
<evidence type="ECO:0000313" key="2">
    <source>
        <dbReference type="Proteomes" id="UP001595937"/>
    </source>
</evidence>
<accession>A0ABW0FHA2</accession>
<dbReference type="GeneID" id="303299112"/>
<keyword evidence="2" id="KW-1185">Reference proteome</keyword>
<reference evidence="2" key="1">
    <citation type="journal article" date="2019" name="Int. J. Syst. Evol. Microbiol.">
        <title>The Global Catalogue of Microorganisms (GCM) 10K type strain sequencing project: providing services to taxonomists for standard genome sequencing and annotation.</title>
        <authorList>
            <consortium name="The Broad Institute Genomics Platform"/>
            <consortium name="The Broad Institute Genome Sequencing Center for Infectious Disease"/>
            <person name="Wu L."/>
            <person name="Ma J."/>
        </authorList>
    </citation>
    <scope>NUCLEOTIDE SEQUENCE [LARGE SCALE GENOMIC DNA]</scope>
    <source>
        <strain evidence="2">CGMCC 1.16455</strain>
    </source>
</reference>
<dbReference type="RefSeq" id="WP_343926272.1">
    <property type="nucleotide sequence ID" value="NZ_BAAAIR010000056.1"/>
</dbReference>